<name>A0A1J5PHF9_9ZZZZ</name>
<dbReference type="AlphaFoldDB" id="A0A1J5PHF9"/>
<gene>
    <name evidence="1" type="ORF">GALL_514610</name>
</gene>
<comment type="caution">
    <text evidence="1">The sequence shown here is derived from an EMBL/GenBank/DDBJ whole genome shotgun (WGS) entry which is preliminary data.</text>
</comment>
<accession>A0A1J5PHF9</accession>
<dbReference type="EMBL" id="MLJW01006232">
    <property type="protein sequence ID" value="OIQ66964.1"/>
    <property type="molecule type" value="Genomic_DNA"/>
</dbReference>
<organism evidence="1">
    <name type="scientific">mine drainage metagenome</name>
    <dbReference type="NCBI Taxonomy" id="410659"/>
    <lineage>
        <taxon>unclassified sequences</taxon>
        <taxon>metagenomes</taxon>
        <taxon>ecological metagenomes</taxon>
    </lineage>
</organism>
<sequence length="52" mass="5902">MLIQQAHLYMDFFGFGDIAAALRQNTDGLRQQIYPAQLHRDIAAHSPQFSTP</sequence>
<proteinExistence type="predicted"/>
<evidence type="ECO:0000313" key="1">
    <source>
        <dbReference type="EMBL" id="OIQ66964.1"/>
    </source>
</evidence>
<reference evidence="1" key="1">
    <citation type="submission" date="2016-10" db="EMBL/GenBank/DDBJ databases">
        <title>Sequence of Gallionella enrichment culture.</title>
        <authorList>
            <person name="Poehlein A."/>
            <person name="Muehling M."/>
            <person name="Daniel R."/>
        </authorList>
    </citation>
    <scope>NUCLEOTIDE SEQUENCE</scope>
</reference>
<protein>
    <submittedName>
        <fullName evidence="1">Uncharacterized protein</fullName>
    </submittedName>
</protein>